<dbReference type="AlphaFoldDB" id="A0A3E3E1N8"/>
<dbReference type="RefSeq" id="WP_007051068.1">
    <property type="nucleotide sequence ID" value="NZ_CABKNJ010000001.1"/>
</dbReference>
<reference evidence="1 2" key="1">
    <citation type="submission" date="2018-08" db="EMBL/GenBank/DDBJ databases">
        <title>A genome reference for cultivated species of the human gut microbiota.</title>
        <authorList>
            <person name="Zou Y."/>
            <person name="Xue W."/>
            <person name="Luo G."/>
        </authorList>
    </citation>
    <scope>NUCLEOTIDE SEQUENCE [LARGE SCALE GENOMIC DNA]</scope>
    <source>
        <strain evidence="1 2">AM25-6</strain>
    </source>
</reference>
<dbReference type="EMBL" id="QUSM01000002">
    <property type="protein sequence ID" value="RGD75474.1"/>
    <property type="molecule type" value="Genomic_DNA"/>
</dbReference>
<name>A0A3E3E1N8_9FIRM</name>
<gene>
    <name evidence="1" type="ORF">DW687_03880</name>
</gene>
<protein>
    <submittedName>
        <fullName evidence="1">Uncharacterized protein</fullName>
    </submittedName>
</protein>
<evidence type="ECO:0000313" key="1">
    <source>
        <dbReference type="EMBL" id="RGD75474.1"/>
    </source>
</evidence>
<accession>A0A3E3E1N8</accession>
<proteinExistence type="predicted"/>
<sequence length="92" mass="10625">MKDDYLQGIFMANKKLGILGCSQDIFIQLEKYNDEFLEDVLNSLIKYTMIETNGVVNKFARYDTCLGNITIYTKKGYDDEIYTNILFSGEVL</sequence>
<organism evidence="1 2">
    <name type="scientific">Anaerofustis stercorihominis</name>
    <dbReference type="NCBI Taxonomy" id="214853"/>
    <lineage>
        <taxon>Bacteria</taxon>
        <taxon>Bacillati</taxon>
        <taxon>Bacillota</taxon>
        <taxon>Clostridia</taxon>
        <taxon>Eubacteriales</taxon>
        <taxon>Eubacteriaceae</taxon>
        <taxon>Anaerofustis</taxon>
    </lineage>
</organism>
<evidence type="ECO:0000313" key="2">
    <source>
        <dbReference type="Proteomes" id="UP000261212"/>
    </source>
</evidence>
<dbReference type="GeneID" id="98001327"/>
<dbReference type="Proteomes" id="UP000261212">
    <property type="component" value="Unassembled WGS sequence"/>
</dbReference>
<comment type="caution">
    <text evidence="1">The sequence shown here is derived from an EMBL/GenBank/DDBJ whole genome shotgun (WGS) entry which is preliminary data.</text>
</comment>